<protein>
    <submittedName>
        <fullName evidence="1">Uncharacterized protein</fullName>
    </submittedName>
</protein>
<evidence type="ECO:0000313" key="1">
    <source>
        <dbReference type="EMBL" id="GAG43521.1"/>
    </source>
</evidence>
<proteinExistence type="predicted"/>
<dbReference type="Gene3D" id="3.90.1300.10">
    <property type="entry name" value="Amidase signature (AS) domain"/>
    <property type="match status" value="1"/>
</dbReference>
<dbReference type="SUPFAM" id="SSF75304">
    <property type="entry name" value="Amidase signature (AS) enzymes"/>
    <property type="match status" value="1"/>
</dbReference>
<dbReference type="EMBL" id="BARS01059221">
    <property type="protein sequence ID" value="GAG43521.1"/>
    <property type="molecule type" value="Genomic_DNA"/>
</dbReference>
<feature type="non-terminal residue" evidence="1">
    <location>
        <position position="1"/>
    </location>
</feature>
<dbReference type="AlphaFoldDB" id="X0Z4R9"/>
<name>X0Z4R9_9ZZZZ</name>
<accession>X0Z4R9</accession>
<comment type="caution">
    <text evidence="1">The sequence shown here is derived from an EMBL/GenBank/DDBJ whole genome shotgun (WGS) entry which is preliminary data.</text>
</comment>
<sequence>AISVPCGFTPDGLPVGVQIVGRHQDDFGVLQLAYAFEQATGFWKRRPPVAG</sequence>
<organism evidence="1">
    <name type="scientific">marine sediment metagenome</name>
    <dbReference type="NCBI Taxonomy" id="412755"/>
    <lineage>
        <taxon>unclassified sequences</taxon>
        <taxon>metagenomes</taxon>
        <taxon>ecological metagenomes</taxon>
    </lineage>
</organism>
<reference evidence="1" key="1">
    <citation type="journal article" date="2014" name="Front. Microbiol.">
        <title>High frequency of phylogenetically diverse reductive dehalogenase-homologous genes in deep subseafloor sedimentary metagenomes.</title>
        <authorList>
            <person name="Kawai M."/>
            <person name="Futagami T."/>
            <person name="Toyoda A."/>
            <person name="Takaki Y."/>
            <person name="Nishi S."/>
            <person name="Hori S."/>
            <person name="Arai W."/>
            <person name="Tsubouchi T."/>
            <person name="Morono Y."/>
            <person name="Uchiyama I."/>
            <person name="Ito T."/>
            <person name="Fujiyama A."/>
            <person name="Inagaki F."/>
            <person name="Takami H."/>
        </authorList>
    </citation>
    <scope>NUCLEOTIDE SEQUENCE</scope>
    <source>
        <strain evidence="1">Expedition CK06-06</strain>
    </source>
</reference>
<gene>
    <name evidence="1" type="ORF">S01H1_85920</name>
</gene>
<dbReference type="InterPro" id="IPR036928">
    <property type="entry name" value="AS_sf"/>
</dbReference>